<proteinExistence type="inferred from homology"/>
<protein>
    <recommendedName>
        <fullName evidence="5">Class E vacuolar protein-sorting machinery protein HSE1</fullName>
    </recommendedName>
    <alternativeName>
        <fullName evidence="6">Class E vacuolar protein-sorting machinery protein hse1</fullName>
    </alternativeName>
</protein>
<evidence type="ECO:0000256" key="8">
    <source>
        <dbReference type="ARBA" id="ARBA00022753"/>
    </source>
</evidence>
<evidence type="ECO:0000256" key="1">
    <source>
        <dbReference type="ARBA" id="ARBA00002654"/>
    </source>
</evidence>
<feature type="region of interest" description="Disordered" evidence="10">
    <location>
        <begin position="525"/>
        <end position="581"/>
    </location>
</feature>
<feature type="region of interest" description="Disordered" evidence="10">
    <location>
        <begin position="251"/>
        <end position="278"/>
    </location>
</feature>
<dbReference type="InterPro" id="IPR000219">
    <property type="entry name" value="DH_dom"/>
</dbReference>
<keyword evidence="14" id="KW-1185">Reference proteome</keyword>
<dbReference type="InterPro" id="IPR057827">
    <property type="entry name" value="WW_fungi"/>
</dbReference>
<dbReference type="Pfam" id="PF23518">
    <property type="entry name" value="WW_2"/>
    <property type="match status" value="1"/>
</dbReference>
<evidence type="ECO:0000256" key="10">
    <source>
        <dbReference type="SAM" id="MobiDB-lite"/>
    </source>
</evidence>
<keyword evidence="7 9" id="KW-0728">SH3 domain</keyword>
<dbReference type="PANTHER" id="PTHR22834">
    <property type="entry name" value="NUCLEAR FUSION PROTEIN FUS2"/>
    <property type="match status" value="1"/>
</dbReference>
<dbReference type="PANTHER" id="PTHR22834:SF20">
    <property type="entry name" value="SH3 DOMAIN-CONTAINING PROTEIN"/>
    <property type="match status" value="1"/>
</dbReference>
<feature type="region of interest" description="Disordered" evidence="10">
    <location>
        <begin position="1230"/>
        <end position="1292"/>
    </location>
</feature>
<evidence type="ECO:0000256" key="6">
    <source>
        <dbReference type="ARBA" id="ARBA00018978"/>
    </source>
</evidence>
<feature type="region of interest" description="Disordered" evidence="10">
    <location>
        <begin position="602"/>
        <end position="621"/>
    </location>
</feature>
<dbReference type="InterPro" id="IPR036028">
    <property type="entry name" value="SH3-like_dom_sf"/>
</dbReference>
<dbReference type="SMART" id="SM00326">
    <property type="entry name" value="SH3"/>
    <property type="match status" value="1"/>
</dbReference>
<feature type="compositionally biased region" description="Basic and acidic residues" evidence="10">
    <location>
        <begin position="542"/>
        <end position="565"/>
    </location>
</feature>
<dbReference type="InterPro" id="IPR027267">
    <property type="entry name" value="AH/BAR_dom_sf"/>
</dbReference>
<dbReference type="PRINTS" id="PR00452">
    <property type="entry name" value="SH3DOMAIN"/>
</dbReference>
<evidence type="ECO:0000256" key="5">
    <source>
        <dbReference type="ARBA" id="ARBA00017923"/>
    </source>
</evidence>
<comment type="similarity">
    <text evidence="3">Belongs to the STAM family.</text>
</comment>
<dbReference type="SMART" id="SM00325">
    <property type="entry name" value="RhoGEF"/>
    <property type="match status" value="1"/>
</dbReference>
<dbReference type="PROSITE" id="PS50002">
    <property type="entry name" value="SH3"/>
    <property type="match status" value="1"/>
</dbReference>
<dbReference type="SUPFAM" id="SSF50044">
    <property type="entry name" value="SH3-domain"/>
    <property type="match status" value="1"/>
</dbReference>
<organism evidence="13 14">
    <name type="scientific">Aspergillus mulundensis</name>
    <dbReference type="NCBI Taxonomy" id="1810919"/>
    <lineage>
        <taxon>Eukaryota</taxon>
        <taxon>Fungi</taxon>
        <taxon>Dikarya</taxon>
        <taxon>Ascomycota</taxon>
        <taxon>Pezizomycotina</taxon>
        <taxon>Eurotiomycetes</taxon>
        <taxon>Eurotiomycetidae</taxon>
        <taxon>Eurotiales</taxon>
        <taxon>Aspergillaceae</taxon>
        <taxon>Aspergillus</taxon>
        <taxon>Aspergillus subgen. Nidulantes</taxon>
    </lineage>
</organism>
<feature type="compositionally biased region" description="Pro residues" evidence="10">
    <location>
        <begin position="1157"/>
        <end position="1168"/>
    </location>
</feature>
<dbReference type="PROSITE" id="PS50010">
    <property type="entry name" value="DH_2"/>
    <property type="match status" value="1"/>
</dbReference>
<dbReference type="GO" id="GO:0031991">
    <property type="term" value="P:regulation of actomyosin contractile ring contraction"/>
    <property type="evidence" value="ECO:0007669"/>
    <property type="project" value="TreeGrafter"/>
</dbReference>
<name>A0A3D8RY49_9EURO</name>
<feature type="region of interest" description="Disordered" evidence="10">
    <location>
        <begin position="706"/>
        <end position="729"/>
    </location>
</feature>
<comment type="function">
    <text evidence="1">Component of the ESCRT-0 complex which is the sorting receptor for ubiquitinated cargo proteins at the multivesicular body (MVB).</text>
</comment>
<feature type="compositionally biased region" description="Polar residues" evidence="10">
    <location>
        <begin position="718"/>
        <end position="729"/>
    </location>
</feature>
<dbReference type="STRING" id="1810919.A0A3D8RY49"/>
<feature type="domain" description="DH" evidence="12">
    <location>
        <begin position="630"/>
        <end position="854"/>
    </location>
</feature>
<evidence type="ECO:0000313" key="13">
    <source>
        <dbReference type="EMBL" id="RDW78955.1"/>
    </source>
</evidence>
<sequence length="1393" mass="155516">MDGVDQEEPIFDLATECEGLYASRISILNDAGDQNAAKVVSDLYQRFGAWAAFLGVFAESNVCLDRRLQRHVEIQDQVLRLLDIMISNLTYLFEGSGSTENDTENVFGTEILQQSTSVDLQCLDAISGALDRLNQIGTAIRRSSVTSQTTKARIFAETFDFRSFDQVACLCLRALYPDTSDSLVDHLSRSMTETYGLFLHRKSRKARLELPRASPHAKGVLNVISEEHPGTVDADSMDIDLEAPSVSVELSNNNHLAPPNQVRRPPQSQPTSVDTKELKTRLRKLLGPPSSNKPLSILANQVKYPRPAKESLTCEWCFSPLTADTLEKLKWQQHINEDFKPYICLSEKCPNGTPRFASSHEWFQHMSSTHSSSWHCEIHASSSWACPLCSEDTTFSTSEALARHLEGWHDGIFKAHQVNSIVRQSIFPVTRPKSTCPLCCFPMGDDQSHNGRMAEEDSLAATSVAKRLRTEAGYTGMNSSEVDAETPPVHARTVASHVAAHLQNVMLLALRLISIQGAQGVYCEHQSNSSDTDYPASWISSDQRDLDGDKLDTDSEDDGPAHADDCLDNNELPTPEHIPDSLPMDWTDILPSIVPGVSADELATIDPPESGKRTLPSSGNEDEIRYHLSGRQEIIKKLLHSEFAFGIDMTVLAEFYKASAMARSCPDLSPEDITIIFRGSSQLLDFSVDFQEQLADAAKSVYVRPASERWPRRPATESEPQSTNDDESAISTASFVDTDRSTFIGAAFLTNVARLKRVYTEYLHSRAAADKRLRTVEKRSEVAKWVKQCDENASQQGYREGFLSLLRRPMKHLVNYSQVLDNLLSATPTDHPDQKALLEAVQEVKALLNAVSTIGEEHGASRSESISRPGILKALNWRIRKPSVAALEPDIEFTLLARRFSDNIPRIQSFKDQVQFISATNPFAEIIDAMVGLGVITGVSPFPNRSSPIQSLSRTIMKSVEAVYSVHRDMLKSRVVHPLAGLLELHQGPRNAIESRANFLPQYTEFTTLKRQGKRTGRRITEQAEKFMALDETLKAKLPRLQFLTAQALQLCLTRFTQIQASLLLEMRKTLESCVGPSQGDFETIVRGWEARDRLPENQVQSLAICNGSLLPWFPNLLDRAPSTQERPPLADYATVTDSSAAPPVLPEVPAPTRVLPLPPDPTKPSYPKPAHASVMFVRALYDYTADDDMTLSFREGDIIQVLHTVDTGWWDGALNNVRGWFPSNYCSVIPPPPESEDQNEDNPYANPNDGEDFNEAPRLYRHPADTGHSLQIPPYARTDPPSDEEAGSWIPQATPDGRLYYIPRPELHEVIEVYLPDVGVERAMRVLWRAASLYEFGQGGRQGFRDYPYLNYAPGEIFDVVYEKGDLWLGCRQSDPTKELGWIWSNHFAKIP</sequence>
<evidence type="ECO:0000313" key="14">
    <source>
        <dbReference type="Proteomes" id="UP000256690"/>
    </source>
</evidence>
<dbReference type="GO" id="GO:0032955">
    <property type="term" value="P:regulation of division septum assembly"/>
    <property type="evidence" value="ECO:0007669"/>
    <property type="project" value="TreeGrafter"/>
</dbReference>
<evidence type="ECO:0000259" key="11">
    <source>
        <dbReference type="PROSITE" id="PS50002"/>
    </source>
</evidence>
<dbReference type="OrthoDB" id="4357809at2759"/>
<feature type="region of interest" description="Disordered" evidence="10">
    <location>
        <begin position="1141"/>
        <end position="1168"/>
    </location>
</feature>
<evidence type="ECO:0000256" key="9">
    <source>
        <dbReference type="PROSITE-ProRule" id="PRU00192"/>
    </source>
</evidence>
<comment type="caution">
    <text evidence="13">The sequence shown here is derived from an EMBL/GenBank/DDBJ whole genome shotgun (WGS) entry which is preliminary data.</text>
</comment>
<dbReference type="Pfam" id="PF00621">
    <property type="entry name" value="RhoGEF"/>
    <property type="match status" value="1"/>
</dbReference>
<evidence type="ECO:0000256" key="7">
    <source>
        <dbReference type="ARBA" id="ARBA00022443"/>
    </source>
</evidence>
<comment type="subcellular location">
    <subcellularLocation>
        <location evidence="2">Endosome membrane</location>
        <topology evidence="2">Peripheral membrane protein</topology>
        <orientation evidence="2">Cytoplasmic side</orientation>
    </subcellularLocation>
</comment>
<dbReference type="InterPro" id="IPR001452">
    <property type="entry name" value="SH3_domain"/>
</dbReference>
<comment type="subunit">
    <text evidence="4">Component of the ESCRT-0 complex composed of HSE1 and VPS27.</text>
</comment>
<accession>A0A3D8RY49</accession>
<dbReference type="SUPFAM" id="SSF48065">
    <property type="entry name" value="DBL homology domain (DH-domain)"/>
    <property type="match status" value="1"/>
</dbReference>
<dbReference type="GeneID" id="38116177"/>
<keyword evidence="8" id="KW-0967">Endosome</keyword>
<evidence type="ECO:0000259" key="12">
    <source>
        <dbReference type="PROSITE" id="PS50010"/>
    </source>
</evidence>
<dbReference type="GO" id="GO:0010008">
    <property type="term" value="C:endosome membrane"/>
    <property type="evidence" value="ECO:0007669"/>
    <property type="project" value="UniProtKB-SubCell"/>
</dbReference>
<dbReference type="EMBL" id="PVWQ01000006">
    <property type="protein sequence ID" value="RDW78955.1"/>
    <property type="molecule type" value="Genomic_DNA"/>
</dbReference>
<gene>
    <name evidence="13" type="ORF">DSM5745_05807</name>
</gene>
<feature type="compositionally biased region" description="Basic and acidic residues" evidence="10">
    <location>
        <begin position="706"/>
        <end position="716"/>
    </location>
</feature>
<dbReference type="RefSeq" id="XP_026603655.1">
    <property type="nucleotide sequence ID" value="XM_026747823.1"/>
</dbReference>
<dbReference type="Gene3D" id="2.30.30.40">
    <property type="entry name" value="SH3 Domains"/>
    <property type="match status" value="1"/>
</dbReference>
<dbReference type="FunFam" id="2.30.30.40:FF:000072">
    <property type="entry name" value="Unconventional Myosin IB"/>
    <property type="match status" value="1"/>
</dbReference>
<dbReference type="InterPro" id="IPR035899">
    <property type="entry name" value="DBL_dom_sf"/>
</dbReference>
<dbReference type="Gene3D" id="1.20.1270.60">
    <property type="entry name" value="Arfaptin homology (AH) domain/BAR domain"/>
    <property type="match status" value="1"/>
</dbReference>
<evidence type="ECO:0000256" key="2">
    <source>
        <dbReference type="ARBA" id="ARBA00004125"/>
    </source>
</evidence>
<evidence type="ECO:0000256" key="3">
    <source>
        <dbReference type="ARBA" id="ARBA00009666"/>
    </source>
</evidence>
<feature type="domain" description="SH3" evidence="11">
    <location>
        <begin position="1173"/>
        <end position="1232"/>
    </location>
</feature>
<reference evidence="13 14" key="1">
    <citation type="journal article" date="2018" name="IMA Fungus">
        <title>IMA Genome-F 9: Draft genome sequence of Annulohypoxylon stygium, Aspergillus mulundensis, Berkeleyomyces basicola (syn. Thielaviopsis basicola), Ceratocystis smalleyi, two Cercospora beticola strains, Coleophoma cylindrospora, Fusarium fracticaudum, Phialophora cf. hyalina, and Morchella septimelata.</title>
        <authorList>
            <person name="Wingfield B.D."/>
            <person name="Bills G.F."/>
            <person name="Dong Y."/>
            <person name="Huang W."/>
            <person name="Nel W.J."/>
            <person name="Swalarsk-Parry B.S."/>
            <person name="Vaghefi N."/>
            <person name="Wilken P.M."/>
            <person name="An Z."/>
            <person name="de Beer Z.W."/>
            <person name="De Vos L."/>
            <person name="Chen L."/>
            <person name="Duong T.A."/>
            <person name="Gao Y."/>
            <person name="Hammerbacher A."/>
            <person name="Kikkert J.R."/>
            <person name="Li Y."/>
            <person name="Li H."/>
            <person name="Li K."/>
            <person name="Li Q."/>
            <person name="Liu X."/>
            <person name="Ma X."/>
            <person name="Naidoo K."/>
            <person name="Pethybridge S.J."/>
            <person name="Sun J."/>
            <person name="Steenkamp E.T."/>
            <person name="van der Nest M.A."/>
            <person name="van Wyk S."/>
            <person name="Wingfield M.J."/>
            <person name="Xiong C."/>
            <person name="Yue Q."/>
            <person name="Zhang X."/>
        </authorList>
    </citation>
    <scope>NUCLEOTIDE SEQUENCE [LARGE SCALE GENOMIC DNA]</scope>
    <source>
        <strain evidence="13 14">DSM 5745</strain>
    </source>
</reference>
<evidence type="ECO:0000256" key="4">
    <source>
        <dbReference type="ARBA" id="ARBA00011446"/>
    </source>
</evidence>
<dbReference type="SUPFAM" id="SSF103657">
    <property type="entry name" value="BAR/IMD domain-like"/>
    <property type="match status" value="1"/>
</dbReference>
<dbReference type="InterPro" id="IPR051492">
    <property type="entry name" value="Dynamin-Rho_GEF"/>
</dbReference>
<dbReference type="CDD" id="cd11883">
    <property type="entry name" value="SH3_Sdc25"/>
    <property type="match status" value="1"/>
</dbReference>
<dbReference type="Gene3D" id="1.20.900.10">
    <property type="entry name" value="Dbl homology (DH) domain"/>
    <property type="match status" value="1"/>
</dbReference>
<dbReference type="GO" id="GO:0005085">
    <property type="term" value="F:guanyl-nucleotide exchange factor activity"/>
    <property type="evidence" value="ECO:0007669"/>
    <property type="project" value="InterPro"/>
</dbReference>
<dbReference type="Proteomes" id="UP000256690">
    <property type="component" value="Unassembled WGS sequence"/>
</dbReference>
<dbReference type="Pfam" id="PF00018">
    <property type="entry name" value="SH3_1"/>
    <property type="match status" value="1"/>
</dbReference>